<accession>A0A4Q1CN55</accession>
<proteinExistence type="predicted"/>
<protein>
    <submittedName>
        <fullName evidence="1">Uncharacterized protein</fullName>
    </submittedName>
</protein>
<reference evidence="1 2" key="1">
    <citation type="submission" date="2019-01" db="EMBL/GenBank/DDBJ databases">
        <title>Lacibacter sp. strain TTM-7.</title>
        <authorList>
            <person name="Chen W.-M."/>
        </authorList>
    </citation>
    <scope>NUCLEOTIDE SEQUENCE [LARGE SCALE GENOMIC DNA]</scope>
    <source>
        <strain evidence="1 2">TTM-7</strain>
    </source>
</reference>
<organism evidence="1 2">
    <name type="scientific">Lacibacter luteus</name>
    <dbReference type="NCBI Taxonomy" id="2508719"/>
    <lineage>
        <taxon>Bacteria</taxon>
        <taxon>Pseudomonadati</taxon>
        <taxon>Bacteroidota</taxon>
        <taxon>Chitinophagia</taxon>
        <taxon>Chitinophagales</taxon>
        <taxon>Chitinophagaceae</taxon>
        <taxon>Lacibacter</taxon>
    </lineage>
</organism>
<evidence type="ECO:0000313" key="1">
    <source>
        <dbReference type="EMBL" id="RXK62537.1"/>
    </source>
</evidence>
<dbReference type="EMBL" id="SDHW01000001">
    <property type="protein sequence ID" value="RXK62537.1"/>
    <property type="molecule type" value="Genomic_DNA"/>
</dbReference>
<dbReference type="PROSITE" id="PS51257">
    <property type="entry name" value="PROKAR_LIPOPROTEIN"/>
    <property type="match status" value="1"/>
</dbReference>
<name>A0A4Q1CN55_9BACT</name>
<dbReference type="RefSeq" id="WP_129129908.1">
    <property type="nucleotide sequence ID" value="NZ_SDHW01000001.1"/>
</dbReference>
<evidence type="ECO:0000313" key="2">
    <source>
        <dbReference type="Proteomes" id="UP000290204"/>
    </source>
</evidence>
<keyword evidence="2" id="KW-1185">Reference proteome</keyword>
<dbReference type="Proteomes" id="UP000290204">
    <property type="component" value="Unassembled WGS sequence"/>
</dbReference>
<sequence>MKPYHLILFAIILISSCRKPCLPERSFKARLLASFCGYHIVQVEDGHGTYWGMNWTNSAGTSYPNVFTVANTCDFMKLGLKAGESFMATVIELPEQDNCAVCDGYMETPPLKRSIKVIR</sequence>
<dbReference type="AlphaFoldDB" id="A0A4Q1CN55"/>
<comment type="caution">
    <text evidence="1">The sequence shown here is derived from an EMBL/GenBank/DDBJ whole genome shotgun (WGS) entry which is preliminary data.</text>
</comment>
<gene>
    <name evidence="1" type="ORF">ESA94_05930</name>
</gene>
<dbReference type="OrthoDB" id="669297at2"/>